<dbReference type="STRING" id="3821.A0A151S852"/>
<gene>
    <name evidence="1" type="ORF">KK1_027182</name>
</gene>
<accession>A0A151S852</accession>
<dbReference type="Gramene" id="C.cajan_25011.t">
    <property type="protein sequence ID" value="C.cajan_25011.t.cds1"/>
    <property type="gene ID" value="C.cajan_25011"/>
</dbReference>
<dbReference type="Proteomes" id="UP000075243">
    <property type="component" value="Unassembled WGS sequence"/>
</dbReference>
<reference evidence="1" key="1">
    <citation type="journal article" date="2012" name="Nat. Biotechnol.">
        <title>Draft genome sequence of pigeonpea (Cajanus cajan), an orphan legume crop of resource-poor farmers.</title>
        <authorList>
            <person name="Varshney R.K."/>
            <person name="Chen W."/>
            <person name="Li Y."/>
            <person name="Bharti A.K."/>
            <person name="Saxena R.K."/>
            <person name="Schlueter J.A."/>
            <person name="Donoghue M.T."/>
            <person name="Azam S."/>
            <person name="Fan G."/>
            <person name="Whaley A.M."/>
            <person name="Farmer A.D."/>
            <person name="Sheridan J."/>
            <person name="Iwata A."/>
            <person name="Tuteja R."/>
            <person name="Penmetsa R.V."/>
            <person name="Wu W."/>
            <person name="Upadhyaya H.D."/>
            <person name="Yang S.P."/>
            <person name="Shah T."/>
            <person name="Saxena K.B."/>
            <person name="Michael T."/>
            <person name="McCombie W.R."/>
            <person name="Yang B."/>
            <person name="Zhang G."/>
            <person name="Yang H."/>
            <person name="Wang J."/>
            <person name="Spillane C."/>
            <person name="Cook D.R."/>
            <person name="May G.D."/>
            <person name="Xu X."/>
            <person name="Jackson S.A."/>
        </authorList>
    </citation>
    <scope>NUCLEOTIDE SEQUENCE [LARGE SCALE GENOMIC DNA]</scope>
</reference>
<dbReference type="OrthoDB" id="1898021at2759"/>
<dbReference type="OMA" id="RDAYMRM"/>
<dbReference type="PANTHER" id="PTHR33702">
    <property type="entry name" value="BNAA09G40010D PROTEIN"/>
    <property type="match status" value="1"/>
</dbReference>
<evidence type="ECO:0000313" key="2">
    <source>
        <dbReference type="Proteomes" id="UP000075243"/>
    </source>
</evidence>
<keyword evidence="2" id="KW-1185">Reference proteome</keyword>
<organism evidence="1 2">
    <name type="scientific">Cajanus cajan</name>
    <name type="common">Pigeon pea</name>
    <name type="synonym">Cajanus indicus</name>
    <dbReference type="NCBI Taxonomy" id="3821"/>
    <lineage>
        <taxon>Eukaryota</taxon>
        <taxon>Viridiplantae</taxon>
        <taxon>Streptophyta</taxon>
        <taxon>Embryophyta</taxon>
        <taxon>Tracheophyta</taxon>
        <taxon>Spermatophyta</taxon>
        <taxon>Magnoliopsida</taxon>
        <taxon>eudicotyledons</taxon>
        <taxon>Gunneridae</taxon>
        <taxon>Pentapetalae</taxon>
        <taxon>rosids</taxon>
        <taxon>fabids</taxon>
        <taxon>Fabales</taxon>
        <taxon>Fabaceae</taxon>
        <taxon>Papilionoideae</taxon>
        <taxon>50 kb inversion clade</taxon>
        <taxon>NPAAA clade</taxon>
        <taxon>indigoferoid/millettioid clade</taxon>
        <taxon>Phaseoleae</taxon>
        <taxon>Cajanus</taxon>
    </lineage>
</organism>
<proteinExistence type="predicted"/>
<protein>
    <submittedName>
        <fullName evidence="1">Uncharacterized protein</fullName>
    </submittedName>
</protein>
<dbReference type="AlphaFoldDB" id="A0A151S852"/>
<dbReference type="PANTHER" id="PTHR33702:SF5">
    <property type="entry name" value="OS01G0308600 PROTEIN"/>
    <property type="match status" value="1"/>
</dbReference>
<dbReference type="EMBL" id="KQ483445">
    <property type="protein sequence ID" value="KYP50972.1"/>
    <property type="molecule type" value="Genomic_DNA"/>
</dbReference>
<name>A0A151S852_CAJCA</name>
<sequence>MEGISWGLKKYWMRRVKGYQRLIYGSDRRRREATKLGSRRRRRRRTWHIKIAPKMRIPKISSPKKMVLWLRDAYVRIMLGLASSTAASAVGYGGGFGRAPPAKEYDEEMMVHMYNSLLMAHGHLLPPPNAAATIVNTS</sequence>
<evidence type="ECO:0000313" key="1">
    <source>
        <dbReference type="EMBL" id="KYP50972.1"/>
    </source>
</evidence>